<dbReference type="InterPro" id="IPR007588">
    <property type="entry name" value="Znf_FLYWCH"/>
</dbReference>
<feature type="region of interest" description="Disordered" evidence="4">
    <location>
        <begin position="1206"/>
        <end position="1241"/>
    </location>
</feature>
<feature type="compositionally biased region" description="Polar residues" evidence="4">
    <location>
        <begin position="1747"/>
        <end position="1759"/>
    </location>
</feature>
<accession>A0A182NKW8</accession>
<dbReference type="Proteomes" id="UP000075884">
    <property type="component" value="Unassembled WGS sequence"/>
</dbReference>
<proteinExistence type="predicted"/>
<feature type="compositionally biased region" description="Acidic residues" evidence="4">
    <location>
        <begin position="1819"/>
        <end position="1829"/>
    </location>
</feature>
<keyword evidence="3" id="KW-0862">Zinc</keyword>
<feature type="region of interest" description="Disordered" evidence="4">
    <location>
        <begin position="1726"/>
        <end position="1759"/>
    </location>
</feature>
<reference evidence="7" key="1">
    <citation type="submission" date="2013-03" db="EMBL/GenBank/DDBJ databases">
        <title>The Genome Sequence of Anopheles dirus WRAIR2.</title>
        <authorList>
            <consortium name="The Broad Institute Genomics Platform"/>
            <person name="Neafsey D.E."/>
            <person name="Walton C."/>
            <person name="Walker B."/>
            <person name="Young S.K."/>
            <person name="Zeng Q."/>
            <person name="Gargeya S."/>
            <person name="Fitzgerald M."/>
            <person name="Haas B."/>
            <person name="Abouelleil A."/>
            <person name="Allen A.W."/>
            <person name="Alvarado L."/>
            <person name="Arachchi H.M."/>
            <person name="Berlin A.M."/>
            <person name="Chapman S.B."/>
            <person name="Gainer-Dewar J."/>
            <person name="Goldberg J."/>
            <person name="Griggs A."/>
            <person name="Gujja S."/>
            <person name="Hansen M."/>
            <person name="Howarth C."/>
            <person name="Imamovic A."/>
            <person name="Ireland A."/>
            <person name="Larimer J."/>
            <person name="McCowan C."/>
            <person name="Murphy C."/>
            <person name="Pearson M."/>
            <person name="Poon T.W."/>
            <person name="Priest M."/>
            <person name="Roberts A."/>
            <person name="Saif S."/>
            <person name="Shea T."/>
            <person name="Sisk P."/>
            <person name="Sykes S."/>
            <person name="Wortman J."/>
            <person name="Nusbaum C."/>
            <person name="Birren B."/>
        </authorList>
    </citation>
    <scope>NUCLEOTIDE SEQUENCE [LARGE SCALE GENOMIC DNA]</scope>
    <source>
        <strain evidence="7">WRAIR2</strain>
    </source>
</reference>
<name>A0A182NKW8_9DIPT</name>
<evidence type="ECO:0000256" key="2">
    <source>
        <dbReference type="ARBA" id="ARBA00022771"/>
    </source>
</evidence>
<keyword evidence="2" id="KW-0863">Zinc-finger</keyword>
<feature type="compositionally biased region" description="Gly residues" evidence="4">
    <location>
        <begin position="1211"/>
        <end position="1221"/>
    </location>
</feature>
<feature type="region of interest" description="Disordered" evidence="4">
    <location>
        <begin position="1809"/>
        <end position="1829"/>
    </location>
</feature>
<evidence type="ECO:0000313" key="6">
    <source>
        <dbReference type="EnsemblMetazoa" id="ADIR008298-PA"/>
    </source>
</evidence>
<protein>
    <submittedName>
        <fullName evidence="6">BEN domain-containing protein</fullName>
    </submittedName>
</protein>
<dbReference type="InterPro" id="IPR040312">
    <property type="entry name" value="FWCH1/FWCH2"/>
</dbReference>
<dbReference type="Gene3D" id="2.20.25.240">
    <property type="match status" value="23"/>
</dbReference>
<dbReference type="PANTHER" id="PTHR31665">
    <property type="entry name" value="FLYWCH FAMILY MEMBER 2-RELATED"/>
    <property type="match status" value="1"/>
</dbReference>
<dbReference type="Pfam" id="PF04500">
    <property type="entry name" value="FLYWCH"/>
    <property type="match status" value="22"/>
</dbReference>
<dbReference type="VEuPathDB" id="VectorBase:ADIR008298"/>
<sequence>VAKFIRSQKKCAQLVFEGYIYNRKIVQQNGRTTWRCSELLKYHCKATCVTKLNQLISIRRDHNHADHAGKIAKKLLYDFPEDLEEYMNIHTRHPIDVTNHEVDVIDDGADFKVVLRDQSSDSFPTDDTMLSCGVAATGVVQRMAVNGRHLFLTSRKGGLQLVHDNYIYRSNLRRQGRNRDVIYWECVYNRGQKCRGRLKTIGNVIYVSNGKDDCKDVLSIGTRWSARPSYVEESDSKTGKMLFVRSPWGRKLLVYDGYTYCTNKRVQATNTTYWRCTMAHRRHVQSLCESRCTVRDGRIVKMCGKHNHAREMLRLDGKEHSAIVQPSPPTVVTVAPSAAVELKFIKSPWSTPCLVLNNYLYNCHSTRGDIGYWRCHNYSRKVKEERCRARCVVKSGRLSALTGAQHNHPPHTEKIERIARRNHADEQQELLEVMRVQQQQQLQQQQTKAHHHGGNILLLMTTATPAASNLPPNGAQDGQSLQHHATLDDVINAALPPVMASLTDPVKMEEYELPTVEIVALEPDFRFRTSEDLDAGGNNPDGHLFIPSQRGLPLLAKDNFIYRCERTRNHRSYWLCIRYKEHKCTGRIICQNNAVLKETEHCHADDRRRLLQSEQMLVDLCKINVSDWVKAVHPRYTAAAARRVTSASTHLSLTSELEFIYSQRGYPLLVVDSFLFRKNRDVQLFPVALSLLGKGVKPVPKVWYTAPLTFVTNRRGTQNLHFAGYVYVRKKSWHRTTNWACCKGNLAAAPVHNRGKRRDVFIYDLAYEMINNRKGGLNLHFRGYVYRRKTNFSQTTNWVCANPMTSRNDNAIAYAGPCAARCVTNGAGGIRFSKKWHNHGPIAVIADQGVWLPGLPYQLAPDSRGNRMYLFGYSFRKAASFRSTSDWVCVRNEQRNRCQARLVHRMVDGALKLNRHKHNHEPEKGEKEPTRTTHQQGTAAITQRGAQCNSYVVADTYSVDNVAPADDEDPNENVAVFSTTMRGKEQLLYMGQPFVFEKLVLTGTGERKKIWRCNQWWNQKCRARVYTVDRLITPLNRYHTHKDIVRRKQRVVKRNSDSVAVDVKRNVSKAIAVSKPDAKNRLSKKVTPSAKRKIINKVPLHAGSSVYIATKDLLAIYTSKPAIYTRRLMELMFGTATLQHSCLDSSSINEASDGSSTNLVPLDPTILESVITHVVHVFQQQKHNVTASMVKNFIRDRLELVRAKVTRSDGGDNGGGGGSGSDVGVSVSAERRSSSRGMPYIPMDGNDNVSFTVAATGARQLIYKNFGYHRNLKMGDTEYWRCSMALRLKCRATIATKGNMMRVNDVEHNHVPMRRLLYGLGVNGKRNLKRAKEEFFAKKQLIRLRGKLYQKTRGRAYRSTWMCIEYGCPGEIVLFELKGESARYIVGVRGSRKLKIGNYSFTKNKECMDKTYWSCDTQAVYIVGQRGSILLYVNGHRYVKNRQSQSKTYWICAKKGSLSCRARITTALSEYDSNTPNVILSTANVLGMVAPLEQTKPSPTPKRKLRCKTTERREQKRWVPALVVAKSPPKSTPTKVKTENDETKSLFRKNNTPVTMDKSKISYIYGRGNNVLIYEGHRYIKNNMHGGRLYWKCSKWHTNCKARAITLLANPNQCVLKNLHNHDSLPEDVTVDLESKNWKTLSYMHSSWHPMSVSAQEHRTPQFSYKQSQRSGRHLLVVNGITFFRNRRRNGKQYWKCNQYYKCKCPCIVVIDEATTRLSVKHFHNHTTPMSTASTTSGATSGGGDVNNDSRGNARASSSSVVSFPRRLLVGIDDGNGGATVNRSFPPVRSSGAEPPSLPVLDRYESLSTGNSVSHEAVDDGDTIDEENMTGDPHIEIYATKSFRGRPAIIVDKQKYLLMSENSKRIVWRCSSMATNKLKCPARIIQYKDTDQYTFPTKSVKRVKAESKDLIDSSWLVVDRSDIQYTTTQRGRTMLNFGGYRFVENRQSKRNIFWRCACYVKHSCRAACVTSKSSFNEQLIRLTGLAHSHPPEVSVKPEGTPERKRMVASKQMMMLKRSISIGMQLMVEGEEETYTLYPDTGEQLQLDLPDLATFGVSQRGAKKLIYNRYEYVKDREFPESINWRCALFKRFSCRARAVTREINDGFQRAKFGITRRGHQMLMYRGHRYVREKQKGAISNWKCSWHSRYRCKARAVTRALNGQEMMRLTHEEHTHDPFPEVTRHTRWTFVPATFGKTRRGQLKLLYDGHAYTRDRQSVKTCNWKCSLFTRYRCRARAVTKDIDDAKGDGGGGLERATFEFTSRGTQCLVYDGYFYSRNKTFENGTRVNWKCRFYHRLQCKARAQTRLIGSVEYVKVFKNEHSHPQEVKSMRRRKRKIKLSFPQHQSATAAHMVAIEGAVTPANFSLTQRGRPLLVHDGYTYIRNGEFLGTINWRCSCHRRKQCKAKAITEKRAGKEYVRLSHPEHNHLPRGKKRYHGQNSDDSELFTTNDSSNDIEEVESYFQPYVHEDYGEQRCSYLGDDSCGMHGDTLGAGSFDTIVFVHLPLKNKVVRKIYHNGFYYCRSKSTFGATYWVCDRSKQDNCRSRITTFDDKRTYKRGKPKLVIENNSFFRTKGDNLRAYWSCSAYKSKKCRCKLVTHRGSYTVKYTNKQHTHPDEYSSTSSITPLDADIDDFYKKQQQSQPAGAHLVKFATVAKQEPKAYRQVDDDEDETFGMEEHKFALDLRLETGSKGRPKLIMGGYSFFRNNSSNNKTYWLCSKNRLIKCRARIITLDGCSGMILKNQHHNHPPTEY</sequence>
<feature type="compositionally biased region" description="Polar residues" evidence="4">
    <location>
        <begin position="2436"/>
        <end position="2448"/>
    </location>
</feature>
<dbReference type="PROSITE" id="PS51457">
    <property type="entry name" value="BEN"/>
    <property type="match status" value="1"/>
</dbReference>
<dbReference type="Gene3D" id="1.10.10.2590">
    <property type="entry name" value="BEN domain"/>
    <property type="match status" value="1"/>
</dbReference>
<keyword evidence="1" id="KW-0479">Metal-binding</keyword>
<evidence type="ECO:0000259" key="5">
    <source>
        <dbReference type="PROSITE" id="PS51457"/>
    </source>
</evidence>
<evidence type="ECO:0000256" key="1">
    <source>
        <dbReference type="ARBA" id="ARBA00022723"/>
    </source>
</evidence>
<feature type="region of interest" description="Disordered" evidence="4">
    <location>
        <begin position="2423"/>
        <end position="2448"/>
    </location>
</feature>
<organism evidence="6 7">
    <name type="scientific">Anopheles dirus</name>
    <dbReference type="NCBI Taxonomy" id="7168"/>
    <lineage>
        <taxon>Eukaryota</taxon>
        <taxon>Metazoa</taxon>
        <taxon>Ecdysozoa</taxon>
        <taxon>Arthropoda</taxon>
        <taxon>Hexapoda</taxon>
        <taxon>Insecta</taxon>
        <taxon>Pterygota</taxon>
        <taxon>Neoptera</taxon>
        <taxon>Endopterygota</taxon>
        <taxon>Diptera</taxon>
        <taxon>Nematocera</taxon>
        <taxon>Culicoidea</taxon>
        <taxon>Culicidae</taxon>
        <taxon>Anophelinae</taxon>
        <taxon>Anopheles</taxon>
    </lineage>
</organism>
<dbReference type="PANTHER" id="PTHR31665:SF0">
    <property type="entry name" value="FLYWCH FAMILY MEMBER 2"/>
    <property type="match status" value="1"/>
</dbReference>
<keyword evidence="7" id="KW-1185">Reference proteome</keyword>
<dbReference type="InterPro" id="IPR018379">
    <property type="entry name" value="BEN_domain"/>
</dbReference>
<dbReference type="GO" id="GO:0008270">
    <property type="term" value="F:zinc ion binding"/>
    <property type="evidence" value="ECO:0007669"/>
    <property type="project" value="UniProtKB-KW"/>
</dbReference>
<dbReference type="EnsemblMetazoa" id="ADIR008298-RA">
    <property type="protein sequence ID" value="ADIR008298-PA"/>
    <property type="gene ID" value="ADIR008298"/>
</dbReference>
<dbReference type="STRING" id="7168.A0A182NKW8"/>
<reference evidence="6" key="2">
    <citation type="submission" date="2020-05" db="UniProtKB">
        <authorList>
            <consortium name="EnsemblMetazoa"/>
        </authorList>
    </citation>
    <scope>IDENTIFICATION</scope>
    <source>
        <strain evidence="6">WRAIR2</strain>
    </source>
</reference>
<dbReference type="GO" id="GO:0003677">
    <property type="term" value="F:DNA binding"/>
    <property type="evidence" value="ECO:0007669"/>
    <property type="project" value="InterPro"/>
</dbReference>
<feature type="domain" description="BEN" evidence="5">
    <location>
        <begin position="1103"/>
        <end position="1205"/>
    </location>
</feature>
<evidence type="ECO:0000256" key="4">
    <source>
        <dbReference type="SAM" id="MobiDB-lite"/>
    </source>
</evidence>
<evidence type="ECO:0000313" key="7">
    <source>
        <dbReference type="Proteomes" id="UP000075884"/>
    </source>
</evidence>
<evidence type="ECO:0000256" key="3">
    <source>
        <dbReference type="ARBA" id="ARBA00022833"/>
    </source>
</evidence>